<comment type="similarity">
    <text evidence="1">Belongs to the 'phage' integrase family.</text>
</comment>
<dbReference type="Pfam" id="PF13102">
    <property type="entry name" value="Phage_int_SAM_5"/>
    <property type="match status" value="1"/>
</dbReference>
<keyword evidence="2" id="KW-0238">DNA-binding</keyword>
<keyword evidence="6" id="KW-1185">Reference proteome</keyword>
<dbReference type="PANTHER" id="PTHR30349">
    <property type="entry name" value="PHAGE INTEGRASE-RELATED"/>
    <property type="match status" value="1"/>
</dbReference>
<organism evidence="5 6">
    <name type="scientific">Paralabilibaculum antarcticum</name>
    <dbReference type="NCBI Taxonomy" id="2912572"/>
    <lineage>
        <taxon>Bacteria</taxon>
        <taxon>Pseudomonadati</taxon>
        <taxon>Bacteroidota</taxon>
        <taxon>Bacteroidia</taxon>
        <taxon>Marinilabiliales</taxon>
        <taxon>Marinifilaceae</taxon>
        <taxon>Paralabilibaculum</taxon>
    </lineage>
</organism>
<accession>A0ABT5VQE5</accession>
<dbReference type="InterPro" id="IPR050090">
    <property type="entry name" value="Tyrosine_recombinase_XerCD"/>
</dbReference>
<keyword evidence="3" id="KW-0233">DNA recombination</keyword>
<proteinExistence type="inferred from homology"/>
<dbReference type="EMBL" id="JAKJSC010000001">
    <property type="protein sequence ID" value="MDE5417648.1"/>
    <property type="molecule type" value="Genomic_DNA"/>
</dbReference>
<dbReference type="InterPro" id="IPR025269">
    <property type="entry name" value="SAM-like_dom"/>
</dbReference>
<evidence type="ECO:0000259" key="4">
    <source>
        <dbReference type="PROSITE" id="PS51898"/>
    </source>
</evidence>
<dbReference type="Pfam" id="PF00589">
    <property type="entry name" value="Phage_integrase"/>
    <property type="match status" value="1"/>
</dbReference>
<dbReference type="Proteomes" id="UP001528920">
    <property type="component" value="Unassembled WGS sequence"/>
</dbReference>
<dbReference type="CDD" id="cd01185">
    <property type="entry name" value="INTN1_C_like"/>
    <property type="match status" value="1"/>
</dbReference>
<evidence type="ECO:0000256" key="1">
    <source>
        <dbReference type="ARBA" id="ARBA00008857"/>
    </source>
</evidence>
<sequence length="408" mass="47854">MRLTINFSLKKGRARVNGKAPIYVRLTMNGQRVELSSNIFVIPEKWDENGQQHKGQNDASMVINNTLDKIQLEFLDIYNQFKSFGDEFDVNAIKSKYLNEDDGKYVGILFVFDYYLNSMAEKLHRGYAMETYKHYKSSRKRICNFIKFKFKTKDYPLGKIDYKFLDEFDVYLKTKFEVHQNTAWNYHKHFRRVLNLAISLRHIDKNPYGNYKVPLVTTHREYLTSEELERIENKSIEMDRVRLVRDIFVFACYTGLSYSDIHKLNGTHLQKGNDDKDWIVIDRNKTNTRCRIPLLPKAKEILNAYENYPATVYSGKLLPVLTNQKLNSYLKEIGDMCNINKDISMHMARHTFATSITLSNGVPIETVSKMLGHTSLKTTQIYAKILDEKVAEDMEELKIKLELKEKKK</sequence>
<dbReference type="Pfam" id="PF17293">
    <property type="entry name" value="Arm-DNA-bind_5"/>
    <property type="match status" value="1"/>
</dbReference>
<dbReference type="InterPro" id="IPR011010">
    <property type="entry name" value="DNA_brk_join_enz"/>
</dbReference>
<dbReference type="PANTHER" id="PTHR30349:SF64">
    <property type="entry name" value="PROPHAGE INTEGRASE INTD-RELATED"/>
    <property type="match status" value="1"/>
</dbReference>
<dbReference type="PROSITE" id="PS51898">
    <property type="entry name" value="TYR_RECOMBINASE"/>
    <property type="match status" value="1"/>
</dbReference>
<protein>
    <submittedName>
        <fullName evidence="5">Site-specific integrase</fullName>
    </submittedName>
</protein>
<dbReference type="SUPFAM" id="SSF56349">
    <property type="entry name" value="DNA breaking-rejoining enzymes"/>
    <property type="match status" value="1"/>
</dbReference>
<evidence type="ECO:0000256" key="2">
    <source>
        <dbReference type="ARBA" id="ARBA00023125"/>
    </source>
</evidence>
<dbReference type="InterPro" id="IPR002104">
    <property type="entry name" value="Integrase_catalytic"/>
</dbReference>
<evidence type="ECO:0000313" key="5">
    <source>
        <dbReference type="EMBL" id="MDE5417648.1"/>
    </source>
</evidence>
<comment type="caution">
    <text evidence="5">The sequence shown here is derived from an EMBL/GenBank/DDBJ whole genome shotgun (WGS) entry which is preliminary data.</text>
</comment>
<reference evidence="5 6" key="1">
    <citation type="submission" date="2022-01" db="EMBL/GenBank/DDBJ databases">
        <title>Labilibaculum sp. nov, a marine bacterium isolated from Antarctica.</title>
        <authorList>
            <person name="Dai W."/>
        </authorList>
    </citation>
    <scope>NUCLEOTIDE SEQUENCE [LARGE SCALE GENOMIC DNA]</scope>
    <source>
        <strain evidence="5 6">DW002</strain>
    </source>
</reference>
<dbReference type="InterPro" id="IPR010998">
    <property type="entry name" value="Integrase_recombinase_N"/>
</dbReference>
<evidence type="ECO:0000256" key="3">
    <source>
        <dbReference type="ARBA" id="ARBA00023172"/>
    </source>
</evidence>
<dbReference type="InterPro" id="IPR035386">
    <property type="entry name" value="Arm-DNA-bind_5"/>
</dbReference>
<dbReference type="Gene3D" id="1.10.443.10">
    <property type="entry name" value="Intergrase catalytic core"/>
    <property type="match status" value="1"/>
</dbReference>
<dbReference type="Gene3D" id="1.10.150.130">
    <property type="match status" value="1"/>
</dbReference>
<feature type="domain" description="Tyr recombinase" evidence="4">
    <location>
        <begin position="218"/>
        <end position="395"/>
    </location>
</feature>
<dbReference type="InterPro" id="IPR013762">
    <property type="entry name" value="Integrase-like_cat_sf"/>
</dbReference>
<dbReference type="RefSeq" id="WP_275108990.1">
    <property type="nucleotide sequence ID" value="NZ_JAKJSC010000001.1"/>
</dbReference>
<gene>
    <name evidence="5" type="ORF">L3049_06465</name>
</gene>
<name>A0ABT5VQE5_9BACT</name>
<evidence type="ECO:0000313" key="6">
    <source>
        <dbReference type="Proteomes" id="UP001528920"/>
    </source>
</evidence>